<dbReference type="Proteomes" id="UP001500748">
    <property type="component" value="Unassembled WGS sequence"/>
</dbReference>
<proteinExistence type="predicted"/>
<evidence type="ECO:0000313" key="1">
    <source>
        <dbReference type="EMBL" id="GAA3771474.1"/>
    </source>
</evidence>
<name>A0ABP7GQ84_9FLAO</name>
<organism evidence="1 2">
    <name type="scientific">Flavobacterium ginsengiterrae</name>
    <dbReference type="NCBI Taxonomy" id="871695"/>
    <lineage>
        <taxon>Bacteria</taxon>
        <taxon>Pseudomonadati</taxon>
        <taxon>Bacteroidota</taxon>
        <taxon>Flavobacteriia</taxon>
        <taxon>Flavobacteriales</taxon>
        <taxon>Flavobacteriaceae</taxon>
        <taxon>Flavobacterium</taxon>
    </lineage>
</organism>
<comment type="caution">
    <text evidence="1">The sequence shown here is derived from an EMBL/GenBank/DDBJ whole genome shotgun (WGS) entry which is preliminary data.</text>
</comment>
<evidence type="ECO:0000313" key="2">
    <source>
        <dbReference type="Proteomes" id="UP001500748"/>
    </source>
</evidence>
<protein>
    <recommendedName>
        <fullName evidence="3">WG repeat protein</fullName>
    </recommendedName>
</protein>
<evidence type="ECO:0008006" key="3">
    <source>
        <dbReference type="Google" id="ProtNLM"/>
    </source>
</evidence>
<sequence length="277" mass="33421">MKYLLILSFLLNLNNNYCQKTNKIETQQTKNDPMKTFDINLYKDWKLNPEYSMSNDANYCLMKGNDRVYIEIENKTIMVIKRNINSQYAYRYDYYAKTKTIQSFGTGFCNIKIGKWKYYNDIGDLIEEQDTDIPYKFSVSNLIEKFKNDFNIDIENPEIVFNLCRYEEKQFLNIPIYDIGINKYGTNDTDFYLIDGNTGKTLFCITLKEGDEISPLHEYQEKIRKQKEEDNAYFNTYKGKDYTKAEWEIFKEQHYKEYERKKESKGFWHDLFKKHDE</sequence>
<accession>A0ABP7GQ84</accession>
<dbReference type="EMBL" id="BAABDU010000004">
    <property type="protein sequence ID" value="GAA3771474.1"/>
    <property type="molecule type" value="Genomic_DNA"/>
</dbReference>
<reference evidence="2" key="1">
    <citation type="journal article" date="2019" name="Int. J. Syst. Evol. Microbiol.">
        <title>The Global Catalogue of Microorganisms (GCM) 10K type strain sequencing project: providing services to taxonomists for standard genome sequencing and annotation.</title>
        <authorList>
            <consortium name="The Broad Institute Genomics Platform"/>
            <consortium name="The Broad Institute Genome Sequencing Center for Infectious Disease"/>
            <person name="Wu L."/>
            <person name="Ma J."/>
        </authorList>
    </citation>
    <scope>NUCLEOTIDE SEQUENCE [LARGE SCALE GENOMIC DNA]</scope>
    <source>
        <strain evidence="2">JCM 17337</strain>
    </source>
</reference>
<keyword evidence="2" id="KW-1185">Reference proteome</keyword>
<gene>
    <name evidence="1" type="ORF">GCM10022423_26970</name>
</gene>